<feature type="transmembrane region" description="Helical" evidence="6">
    <location>
        <begin position="12"/>
        <end position="32"/>
    </location>
</feature>
<feature type="transmembrane region" description="Helical" evidence="6">
    <location>
        <begin position="130"/>
        <end position="150"/>
    </location>
</feature>
<dbReference type="STRING" id="1353528.DT23_11645"/>
<keyword evidence="3 6" id="KW-0812">Transmembrane</keyword>
<feature type="transmembrane region" description="Helical" evidence="6">
    <location>
        <begin position="193"/>
        <end position="215"/>
    </location>
</feature>
<dbReference type="SUPFAM" id="SSF103481">
    <property type="entry name" value="Multidrug resistance efflux transporter EmrE"/>
    <property type="match status" value="2"/>
</dbReference>
<dbReference type="eggNOG" id="COG0697">
    <property type="taxonomic scope" value="Bacteria"/>
</dbReference>
<feature type="transmembrane region" description="Helical" evidence="6">
    <location>
        <begin position="44"/>
        <end position="62"/>
    </location>
</feature>
<feature type="transmembrane region" description="Helical" evidence="6">
    <location>
        <begin position="249"/>
        <end position="269"/>
    </location>
</feature>
<evidence type="ECO:0000256" key="5">
    <source>
        <dbReference type="ARBA" id="ARBA00023136"/>
    </source>
</evidence>
<sequence length="313" mass="32963">MTAPALTSPAPFLGIALKLGTVTGFVIMQALIKAVSDTIPPGEAVFFRSAFGLVPLLIWLAWRHELRGGLRAAKPINHVMRGVIGTTAMALSFACLAYLPLPEATALGYAAPLLTVVFAALFLGETVRIFRFSAVGLGLAGVLVVLWPRLGGSGPAQGAEAFGAALALAGATCAALAQIQIRRMVNTERTSAIVFWFSITATTLSLASIPFGWVMPTPREATLLILAGLIGGTGQIMLTSAYRFADASLIAPFDYASMLMALAIGYVFFAEIPTAWTLSGAGLVICAGILIIWRERQLGLERRRARKAGSTQA</sequence>
<feature type="transmembrane region" description="Helical" evidence="6">
    <location>
        <begin position="162"/>
        <end position="181"/>
    </location>
</feature>
<dbReference type="RefSeq" id="WP_038128769.1">
    <property type="nucleotide sequence ID" value="NZ_AUNB01000013.1"/>
</dbReference>
<organism evidence="8 9">
    <name type="scientific">Thioclava indica</name>
    <dbReference type="NCBI Taxonomy" id="1353528"/>
    <lineage>
        <taxon>Bacteria</taxon>
        <taxon>Pseudomonadati</taxon>
        <taxon>Pseudomonadota</taxon>
        <taxon>Alphaproteobacteria</taxon>
        <taxon>Rhodobacterales</taxon>
        <taxon>Paracoccaceae</taxon>
        <taxon>Thioclava</taxon>
    </lineage>
</organism>
<dbReference type="InterPro" id="IPR000620">
    <property type="entry name" value="EamA_dom"/>
</dbReference>
<dbReference type="OrthoDB" id="8478503at2"/>
<evidence type="ECO:0000256" key="1">
    <source>
        <dbReference type="ARBA" id="ARBA00004141"/>
    </source>
</evidence>
<reference evidence="8 9" key="1">
    <citation type="journal article" date="2015" name="Antonie Van Leeuwenhoek">
        <title>Thioclava indica sp. nov., isolated from surface seawater of the Indian Ocean.</title>
        <authorList>
            <person name="Liu Y."/>
            <person name="Lai Q."/>
            <person name="Du J."/>
            <person name="Xu H."/>
            <person name="Jiang L."/>
            <person name="Shao Z."/>
        </authorList>
    </citation>
    <scope>NUCLEOTIDE SEQUENCE [LARGE SCALE GENOMIC DNA]</scope>
    <source>
        <strain evidence="8 9">DT23-4</strain>
    </source>
</reference>
<dbReference type="EMBL" id="AUNB01000013">
    <property type="protein sequence ID" value="KEO60866.1"/>
    <property type="molecule type" value="Genomic_DNA"/>
</dbReference>
<dbReference type="AlphaFoldDB" id="A0A074JT47"/>
<dbReference type="Proteomes" id="UP000027471">
    <property type="component" value="Unassembled WGS sequence"/>
</dbReference>
<comment type="subcellular location">
    <subcellularLocation>
        <location evidence="1">Membrane</location>
        <topology evidence="1">Multi-pass membrane protein</topology>
    </subcellularLocation>
</comment>
<accession>A0A074JT47</accession>
<name>A0A074JT47_9RHOB</name>
<evidence type="ECO:0000256" key="2">
    <source>
        <dbReference type="ARBA" id="ARBA00009853"/>
    </source>
</evidence>
<protein>
    <recommendedName>
        <fullName evidence="7">EamA domain-containing protein</fullName>
    </recommendedName>
</protein>
<dbReference type="InterPro" id="IPR037185">
    <property type="entry name" value="EmrE-like"/>
</dbReference>
<feature type="transmembrane region" description="Helical" evidence="6">
    <location>
        <begin position="82"/>
        <end position="100"/>
    </location>
</feature>
<evidence type="ECO:0000313" key="9">
    <source>
        <dbReference type="Proteomes" id="UP000027471"/>
    </source>
</evidence>
<keyword evidence="5 6" id="KW-0472">Membrane</keyword>
<dbReference type="PANTHER" id="PTHR22911:SF6">
    <property type="entry name" value="SOLUTE CARRIER FAMILY 35 MEMBER G1"/>
    <property type="match status" value="1"/>
</dbReference>
<feature type="transmembrane region" description="Helical" evidence="6">
    <location>
        <begin position="106"/>
        <end position="123"/>
    </location>
</feature>
<dbReference type="GO" id="GO:0016020">
    <property type="term" value="C:membrane"/>
    <property type="evidence" value="ECO:0007669"/>
    <property type="project" value="UniProtKB-SubCell"/>
</dbReference>
<evidence type="ECO:0000313" key="8">
    <source>
        <dbReference type="EMBL" id="KEO60866.1"/>
    </source>
</evidence>
<keyword evidence="9" id="KW-1185">Reference proteome</keyword>
<feature type="transmembrane region" description="Helical" evidence="6">
    <location>
        <begin position="221"/>
        <end position="242"/>
    </location>
</feature>
<feature type="domain" description="EamA" evidence="7">
    <location>
        <begin position="13"/>
        <end position="146"/>
    </location>
</feature>
<evidence type="ECO:0000256" key="3">
    <source>
        <dbReference type="ARBA" id="ARBA00022692"/>
    </source>
</evidence>
<comment type="similarity">
    <text evidence="2">Belongs to the drug/metabolite transporter (DMT) superfamily. 10 TMS drug/metabolite exporter (DME) (TC 2.A.7.3) family.</text>
</comment>
<dbReference type="PANTHER" id="PTHR22911">
    <property type="entry name" value="ACYL-MALONYL CONDENSING ENZYME-RELATED"/>
    <property type="match status" value="1"/>
</dbReference>
<feature type="transmembrane region" description="Helical" evidence="6">
    <location>
        <begin position="275"/>
        <end position="293"/>
    </location>
</feature>
<comment type="caution">
    <text evidence="8">The sequence shown here is derived from an EMBL/GenBank/DDBJ whole genome shotgun (WGS) entry which is preliminary data.</text>
</comment>
<evidence type="ECO:0000256" key="4">
    <source>
        <dbReference type="ARBA" id="ARBA00022989"/>
    </source>
</evidence>
<dbReference type="Pfam" id="PF00892">
    <property type="entry name" value="EamA"/>
    <property type="match status" value="2"/>
</dbReference>
<evidence type="ECO:0000259" key="7">
    <source>
        <dbReference type="Pfam" id="PF00892"/>
    </source>
</evidence>
<gene>
    <name evidence="8" type="ORF">DT23_11645</name>
</gene>
<evidence type="ECO:0000256" key="6">
    <source>
        <dbReference type="SAM" id="Phobius"/>
    </source>
</evidence>
<keyword evidence="4 6" id="KW-1133">Transmembrane helix</keyword>
<proteinExistence type="inferred from homology"/>
<feature type="domain" description="EamA" evidence="7">
    <location>
        <begin position="162"/>
        <end position="292"/>
    </location>
</feature>